<dbReference type="PANTHER" id="PTHR33332">
    <property type="entry name" value="REVERSE TRANSCRIPTASE DOMAIN-CONTAINING PROTEIN"/>
    <property type="match status" value="1"/>
</dbReference>
<evidence type="ECO:0000313" key="3">
    <source>
        <dbReference type="Proteomes" id="UP000314982"/>
    </source>
</evidence>
<dbReference type="InterPro" id="IPR036691">
    <property type="entry name" value="Endo/exonu/phosph_ase_sf"/>
</dbReference>
<dbReference type="Proteomes" id="UP000314982">
    <property type="component" value="Unassembled WGS sequence"/>
</dbReference>
<dbReference type="GeneTree" id="ENSGT01120000271879"/>
<dbReference type="InterPro" id="IPR000477">
    <property type="entry name" value="RT_dom"/>
</dbReference>
<proteinExistence type="predicted"/>
<dbReference type="CDD" id="cd01650">
    <property type="entry name" value="RT_nLTR_like"/>
    <property type="match status" value="1"/>
</dbReference>
<evidence type="ECO:0000259" key="1">
    <source>
        <dbReference type="PROSITE" id="PS50878"/>
    </source>
</evidence>
<dbReference type="SUPFAM" id="SSF56219">
    <property type="entry name" value="DNase I-like"/>
    <property type="match status" value="1"/>
</dbReference>
<name>A0A4W5Q5A0_9TELE</name>
<dbReference type="InterPro" id="IPR005135">
    <property type="entry name" value="Endo/exonuclease/phosphatase"/>
</dbReference>
<dbReference type="GO" id="GO:0003824">
    <property type="term" value="F:catalytic activity"/>
    <property type="evidence" value="ECO:0007669"/>
    <property type="project" value="InterPro"/>
</dbReference>
<reference evidence="2" key="3">
    <citation type="submission" date="2025-09" db="UniProtKB">
        <authorList>
            <consortium name="Ensembl"/>
        </authorList>
    </citation>
    <scope>IDENTIFICATION</scope>
</reference>
<dbReference type="SUPFAM" id="SSF56672">
    <property type="entry name" value="DNA/RNA polymerases"/>
    <property type="match status" value="1"/>
</dbReference>
<dbReference type="Pfam" id="PF00078">
    <property type="entry name" value="RVT_1"/>
    <property type="match status" value="1"/>
</dbReference>
<dbReference type="Gene3D" id="3.60.10.10">
    <property type="entry name" value="Endonuclease/exonuclease/phosphatase"/>
    <property type="match status" value="1"/>
</dbReference>
<keyword evidence="3" id="KW-1185">Reference proteome</keyword>
<reference evidence="3" key="1">
    <citation type="submission" date="2018-06" db="EMBL/GenBank/DDBJ databases">
        <title>Genome assembly of Danube salmon.</title>
        <authorList>
            <person name="Macqueen D.J."/>
            <person name="Gundappa M.K."/>
        </authorList>
    </citation>
    <scope>NUCLEOTIDE SEQUENCE [LARGE SCALE GENOMIC DNA]</scope>
</reference>
<accession>A0A4W5Q5A0</accession>
<dbReference type="AlphaFoldDB" id="A0A4W5Q5A0"/>
<dbReference type="Pfam" id="PF03372">
    <property type="entry name" value="Exo_endo_phos"/>
    <property type="match status" value="1"/>
</dbReference>
<evidence type="ECO:0000313" key="2">
    <source>
        <dbReference type="Ensembl" id="ENSHHUP00000069568.1"/>
    </source>
</evidence>
<dbReference type="PROSITE" id="PS50878">
    <property type="entry name" value="RT_POL"/>
    <property type="match status" value="1"/>
</dbReference>
<dbReference type="Ensembl" id="ENSHHUT00000071891.1">
    <property type="protein sequence ID" value="ENSHHUP00000069568.1"/>
    <property type="gene ID" value="ENSHHUG00000040985.1"/>
</dbReference>
<dbReference type="STRING" id="62062.ENSHHUP00000069568"/>
<reference evidence="2" key="2">
    <citation type="submission" date="2025-08" db="UniProtKB">
        <authorList>
            <consortium name="Ensembl"/>
        </authorList>
    </citation>
    <scope>IDENTIFICATION</scope>
</reference>
<dbReference type="InterPro" id="IPR043502">
    <property type="entry name" value="DNA/RNA_pol_sf"/>
</dbReference>
<protein>
    <recommendedName>
        <fullName evidence="1">Reverse transcriptase domain-containing protein</fullName>
    </recommendedName>
</protein>
<sequence length="762" mass="85356">MEERTDTRKGLWTQVKIIEPQPTLLQGTKFVLLTALAHSANPDVLAVSESWLRKATKNSEISIPNYNIFRQDRTAKGGGVAIYCRDSLQSSVIHSRSMPKQFELLIQKMSLSRNKSLTVAACYRPPSAPTCALDTICELIAPHLSSEFVLLGDLNWDMLNTPAVLQSKLDALNLTQIIKEPTRYNPKSINMGTLIDIILTNLPSKYTSAVFNQDLSDHCLIACIRYGPAVKRPPLITVKRSLKHFCEQAFLIDLARVSWQDIDLIPSVEDAWSFFKSNFLTILNKHAPFKRCRTKNRYSPWFTPDLTALDQHKNILWRTAIASNRPISILPCLSKVFESLVNKQIINHFESHHTFSAVQSGFRAGHGCTSATLKVPNDIITAIDKRHYCAAVFIDLAKAFDSVNHHILIGRLNSLGFSNDYLVWFTNYFADRVQCVKSEGLLSGPLAVSMGVPQGSILGPTLFTVYINDVALAAGDSLIHLYADDTILYTSGPSLDTVLTNLQTSFNAIQHSFRGLQLLLNASKTKYMLFNRSLPVPARPTSITTLDGSDLEYVDNYKYLGVWLDCKLSFQTHIKHLQSKVKSRIGFLFRNKASFTHVAKLALVKLTILPILDFGNVIYKTASNTLLSKLDAVYHSAIRFVTKAPYTTHHCDLYALVGWPSLHTRHQTHWLQVIYKSLLGKAPPYLSSLVTIAAPTCSTRSSRYISLVTPKANSSFGRLSFQFSAANDWNELQKSLKLETLISLTSFKHQLSEQLTDHCTCT</sequence>
<organism evidence="2 3">
    <name type="scientific">Hucho hucho</name>
    <name type="common">huchen</name>
    <dbReference type="NCBI Taxonomy" id="62062"/>
    <lineage>
        <taxon>Eukaryota</taxon>
        <taxon>Metazoa</taxon>
        <taxon>Chordata</taxon>
        <taxon>Craniata</taxon>
        <taxon>Vertebrata</taxon>
        <taxon>Euteleostomi</taxon>
        <taxon>Actinopterygii</taxon>
        <taxon>Neopterygii</taxon>
        <taxon>Teleostei</taxon>
        <taxon>Protacanthopterygii</taxon>
        <taxon>Salmoniformes</taxon>
        <taxon>Salmonidae</taxon>
        <taxon>Salmoninae</taxon>
        <taxon>Hucho</taxon>
    </lineage>
</organism>
<feature type="domain" description="Reverse transcriptase" evidence="1">
    <location>
        <begin position="290"/>
        <end position="564"/>
    </location>
</feature>